<dbReference type="Proteomes" id="UP000007879">
    <property type="component" value="Unassembled WGS sequence"/>
</dbReference>
<feature type="region of interest" description="Disordered" evidence="1">
    <location>
        <begin position="502"/>
        <end position="525"/>
    </location>
</feature>
<feature type="region of interest" description="Disordered" evidence="1">
    <location>
        <begin position="659"/>
        <end position="706"/>
    </location>
</feature>
<evidence type="ECO:0008006" key="6">
    <source>
        <dbReference type="Google" id="ProtNLM"/>
    </source>
</evidence>
<feature type="region of interest" description="Disordered" evidence="1">
    <location>
        <begin position="963"/>
        <end position="1147"/>
    </location>
</feature>
<dbReference type="KEGG" id="aqu:109580383"/>
<feature type="compositionally biased region" description="Low complexity" evidence="1">
    <location>
        <begin position="1102"/>
        <end position="1114"/>
    </location>
</feature>
<evidence type="ECO:0000256" key="2">
    <source>
        <dbReference type="SAM" id="Phobius"/>
    </source>
</evidence>
<evidence type="ECO:0000313" key="5">
    <source>
        <dbReference type="Proteomes" id="UP000007879"/>
    </source>
</evidence>
<evidence type="ECO:0000313" key="4">
    <source>
        <dbReference type="EnsemblMetazoa" id="Aqu2.1.39182_001"/>
    </source>
</evidence>
<dbReference type="EnsemblMetazoa" id="XM_019993456.1">
    <property type="protein sequence ID" value="XP_019849015.1"/>
    <property type="gene ID" value="LOC109580383"/>
</dbReference>
<feature type="region of interest" description="Disordered" evidence="1">
    <location>
        <begin position="572"/>
        <end position="591"/>
    </location>
</feature>
<proteinExistence type="predicted"/>
<organism evidence="4">
    <name type="scientific">Amphimedon queenslandica</name>
    <name type="common">Sponge</name>
    <dbReference type="NCBI Taxonomy" id="400682"/>
    <lineage>
        <taxon>Eukaryota</taxon>
        <taxon>Metazoa</taxon>
        <taxon>Porifera</taxon>
        <taxon>Demospongiae</taxon>
        <taxon>Heteroscleromorpha</taxon>
        <taxon>Haplosclerida</taxon>
        <taxon>Niphatidae</taxon>
        <taxon>Amphimedon</taxon>
    </lineage>
</organism>
<feature type="compositionally biased region" description="Low complexity" evidence="1">
    <location>
        <begin position="894"/>
        <end position="907"/>
    </location>
</feature>
<dbReference type="InParanoid" id="A0A1X7VI83"/>
<feature type="compositionally biased region" description="Low complexity" evidence="1">
    <location>
        <begin position="577"/>
        <end position="591"/>
    </location>
</feature>
<protein>
    <recommendedName>
        <fullName evidence="6">Ig-like domain-containing protein</fullName>
    </recommendedName>
</protein>
<gene>
    <name evidence="4" type="primary">109580383</name>
</gene>
<feature type="compositionally biased region" description="Basic residues" evidence="1">
    <location>
        <begin position="1124"/>
        <end position="1138"/>
    </location>
</feature>
<feature type="compositionally biased region" description="Polar residues" evidence="1">
    <location>
        <begin position="1071"/>
        <end position="1094"/>
    </location>
</feature>
<sequence>MKTRSLLVSRLLLLVLVPILAEATFRIDPRSGNNVTLTDCTLNIYLNGAKLSENSYNLIVDGTTEGVYECGSMNDNDAFGTVTVLRQFVKNDTKVPKIFTWGQRQVLDCTGYVPGNYHEGYKVAWLLDGSQRCIKDSACEDNNFYINPDNFSLSFDYSPTFTTYECRIEPDIPGSLTNATTVASYTLSTSKNDQIQTKFIENMEPVLVENGMNKVKFSCSASVQSNASINFEVSDLSGNEFISPADCNVTTDNPTVRMCSKTLLGTNVNMTCNYSTSYQIDCTFSWNLINSSRRVYPVACHVNDSTTETSTRTGLIVRDDKKLPAPVSTYGDNNESLSSLSVSLPFNIPTSYVSDTIKLIVTFNNSNEREFKFNNMTLQDNQITVNLSSVDLYPGQYEVRYNLSFFDEPSEESLEEIITIAAPPIPSTSSLRPTTTTMMPSPSSMPSMSIPNISSTPTVGPVSPTSTITAVAAGIAGVTVIIFILIIILILLVIGNRCRKTNSKKINNKSSNGHQTGRGLEEGNNGKFELTNASLYNQHTDSSMLGANSAVSLINSDSPPHVHNGCNCSCHTRSTHSHSSGPSQSSTTSYHSRMQLTQQINYDMPRYGYPYTAEMPTTTTSMIMPQASAAPPSSLNLNQQVPSVQVQEPTPVMINVPNLVSPTGTLPFESDSEPNQDTPRPNRPTHLDIPENQKGRRHGDGSSTPVKDSIMLAVMLYLQHQNCTNRKHCPCCKMITKQFEKIAREQGQDTLDKAMKDIQTPGTEGHKQMLRRRGRTPRSPHRVGFHLGGDLKRQRSNSTSKVHDEELTFSSTETEEDEKSMRKARSSRKVHTDDEMDLFLPLSAALNPVNSKELASSEPELNTPIIAFPPSMTYSGITPTNPAPMKSKRDSSDESSGTDDISSSSSSRPNSNPRLDNIHPTDDTSKSLLLSSAATILGSSSNTAPYNSNKLSVENKHNSITSYSSGYVSSQSESEKEGKAPPPAQASTYLQPVHSDNELSDTDSYKESSPARLIPKTKREGRGPSPVLPSQAPPHRPQRPAPRLSDHRPPYPVATNGLHPHHASPSHKSSTISYHRQNRSMPGDSSSIHSSQSVRLIDSDHSSSGSTHSIHSDGAIYPPTGSHGHNHHHRHHHHHHSNRMGPRNNALHNSANVISLPSDASTSTAL</sequence>
<keyword evidence="3" id="KW-0732">Signal</keyword>
<keyword evidence="5" id="KW-1185">Reference proteome</keyword>
<keyword evidence="2" id="KW-1133">Transmembrane helix</keyword>
<feature type="compositionally biased region" description="Basic and acidic residues" evidence="1">
    <location>
        <begin position="685"/>
        <end position="700"/>
    </location>
</feature>
<keyword evidence="2" id="KW-0472">Membrane</keyword>
<evidence type="ECO:0000256" key="1">
    <source>
        <dbReference type="SAM" id="MobiDB-lite"/>
    </source>
</evidence>
<feature type="transmembrane region" description="Helical" evidence="2">
    <location>
        <begin position="471"/>
        <end position="495"/>
    </location>
</feature>
<feature type="region of interest" description="Disordered" evidence="1">
    <location>
        <begin position="873"/>
        <end position="925"/>
    </location>
</feature>
<accession>A0A1X7VI83</accession>
<keyword evidence="2" id="KW-0812">Transmembrane</keyword>
<reference evidence="4" key="2">
    <citation type="submission" date="2017-05" db="UniProtKB">
        <authorList>
            <consortium name="EnsemblMetazoa"/>
        </authorList>
    </citation>
    <scope>IDENTIFICATION</scope>
</reference>
<name>A0A1X7VI83_AMPQE</name>
<feature type="region of interest" description="Disordered" evidence="1">
    <location>
        <begin position="758"/>
        <end position="832"/>
    </location>
</feature>
<reference evidence="5" key="1">
    <citation type="journal article" date="2010" name="Nature">
        <title>The Amphimedon queenslandica genome and the evolution of animal complexity.</title>
        <authorList>
            <person name="Srivastava M."/>
            <person name="Simakov O."/>
            <person name="Chapman J."/>
            <person name="Fahey B."/>
            <person name="Gauthier M.E."/>
            <person name="Mitros T."/>
            <person name="Richards G.S."/>
            <person name="Conaco C."/>
            <person name="Dacre M."/>
            <person name="Hellsten U."/>
            <person name="Larroux C."/>
            <person name="Putnam N.H."/>
            <person name="Stanke M."/>
            <person name="Adamska M."/>
            <person name="Darling A."/>
            <person name="Degnan S.M."/>
            <person name="Oakley T.H."/>
            <person name="Plachetzki D.C."/>
            <person name="Zhai Y."/>
            <person name="Adamski M."/>
            <person name="Calcino A."/>
            <person name="Cummins S.F."/>
            <person name="Goodstein D.M."/>
            <person name="Harris C."/>
            <person name="Jackson D.J."/>
            <person name="Leys S.P."/>
            <person name="Shu S."/>
            <person name="Woodcroft B.J."/>
            <person name="Vervoort M."/>
            <person name="Kosik K.S."/>
            <person name="Manning G."/>
            <person name="Degnan B.M."/>
            <person name="Rokhsar D.S."/>
        </authorList>
    </citation>
    <scope>NUCLEOTIDE SEQUENCE [LARGE SCALE GENOMIC DNA]</scope>
</reference>
<feature type="compositionally biased region" description="Basic residues" evidence="1">
    <location>
        <begin position="768"/>
        <end position="784"/>
    </location>
</feature>
<feature type="compositionally biased region" description="Basic and acidic residues" evidence="1">
    <location>
        <begin position="916"/>
        <end position="925"/>
    </location>
</feature>
<feature type="signal peptide" evidence="3">
    <location>
        <begin position="1"/>
        <end position="21"/>
    </location>
</feature>
<dbReference type="EnsemblMetazoa" id="Aqu2.1.39182_001">
    <property type="protein sequence ID" value="Aqu2.1.39182_001"/>
    <property type="gene ID" value="Aqu2.1.39182"/>
</dbReference>
<feature type="compositionally biased region" description="Low complexity" evidence="1">
    <location>
        <begin position="963"/>
        <end position="972"/>
    </location>
</feature>
<feature type="chain" id="PRO_5012123659" description="Ig-like domain-containing protein" evidence="3">
    <location>
        <begin position="22"/>
        <end position="1166"/>
    </location>
</feature>
<dbReference type="AlphaFoldDB" id="A0A1X7VI83"/>
<evidence type="ECO:0000256" key="3">
    <source>
        <dbReference type="SAM" id="SignalP"/>
    </source>
</evidence>